<name>A0A1F6ERW1_9BACT</name>
<dbReference type="EMBL" id="MFMD01000026">
    <property type="protein sequence ID" value="OGG76376.1"/>
    <property type="molecule type" value="Genomic_DNA"/>
</dbReference>
<proteinExistence type="predicted"/>
<comment type="caution">
    <text evidence="1">The sequence shown here is derived from an EMBL/GenBank/DDBJ whole genome shotgun (WGS) entry which is preliminary data.</text>
</comment>
<dbReference type="Proteomes" id="UP000176714">
    <property type="component" value="Unassembled WGS sequence"/>
</dbReference>
<evidence type="ECO:0000313" key="1">
    <source>
        <dbReference type="EMBL" id="OGG76376.1"/>
    </source>
</evidence>
<dbReference type="AlphaFoldDB" id="A0A1F6ERW1"/>
<dbReference type="SUPFAM" id="SSF53474">
    <property type="entry name" value="alpha/beta-Hydrolases"/>
    <property type="match status" value="1"/>
</dbReference>
<dbReference type="PANTHER" id="PTHR15394:SF3">
    <property type="entry name" value="SERINE HYDROLASE RBBP9"/>
    <property type="match status" value="1"/>
</dbReference>
<evidence type="ECO:0008006" key="3">
    <source>
        <dbReference type="Google" id="ProtNLM"/>
    </source>
</evidence>
<reference evidence="1 2" key="1">
    <citation type="journal article" date="2016" name="Nat. Commun.">
        <title>Thousands of microbial genomes shed light on interconnected biogeochemical processes in an aquifer system.</title>
        <authorList>
            <person name="Anantharaman K."/>
            <person name="Brown C.T."/>
            <person name="Hug L.A."/>
            <person name="Sharon I."/>
            <person name="Castelle C.J."/>
            <person name="Probst A.J."/>
            <person name="Thomas B.C."/>
            <person name="Singh A."/>
            <person name="Wilkins M.J."/>
            <person name="Karaoz U."/>
            <person name="Brodie E.L."/>
            <person name="Williams K.H."/>
            <person name="Hubbard S.S."/>
            <person name="Banfield J.F."/>
        </authorList>
    </citation>
    <scope>NUCLEOTIDE SEQUENCE [LARGE SCALE GENOMIC DNA]</scope>
</reference>
<dbReference type="GO" id="GO:0016787">
    <property type="term" value="F:hydrolase activity"/>
    <property type="evidence" value="ECO:0007669"/>
    <property type="project" value="InterPro"/>
</dbReference>
<dbReference type="STRING" id="1798516.A2950_00195"/>
<dbReference type="InterPro" id="IPR010662">
    <property type="entry name" value="RBBP9/YdeN"/>
</dbReference>
<dbReference type="PANTHER" id="PTHR15394">
    <property type="entry name" value="SERINE HYDROLASE RBBP9"/>
    <property type="match status" value="1"/>
</dbReference>
<gene>
    <name evidence="1" type="ORF">A2950_00195</name>
</gene>
<evidence type="ECO:0000313" key="2">
    <source>
        <dbReference type="Proteomes" id="UP000176714"/>
    </source>
</evidence>
<dbReference type="Pfam" id="PF06821">
    <property type="entry name" value="Ser_hydrolase"/>
    <property type="match status" value="1"/>
</dbReference>
<accession>A0A1F6ERW1</accession>
<dbReference type="Gene3D" id="3.40.50.1820">
    <property type="entry name" value="alpha/beta hydrolase"/>
    <property type="match status" value="1"/>
</dbReference>
<sequence length="182" mass="20413">MKRVIFVHGWSGSPDDNWLPWLASELKKRGYTVLAPRMPDTDTPVIEEWVRHLSDVVGTPDADTYLVGHSIGCQTVLRYLETVNDPIGGAVFVAGWFNLENMESEEEESTARPWIETPIDLEKVKSVLPKSTLIISDNDDYGAFEENREKFSGLVTKEVVLHDAGHITGLEYPEILSEVVSL</sequence>
<dbReference type="InterPro" id="IPR029058">
    <property type="entry name" value="AB_hydrolase_fold"/>
</dbReference>
<organism evidence="1 2">
    <name type="scientific">Candidatus Kaiserbacteria bacterium RIFCSPLOWO2_01_FULL_55_19</name>
    <dbReference type="NCBI Taxonomy" id="1798516"/>
    <lineage>
        <taxon>Bacteria</taxon>
        <taxon>Candidatus Kaiseribacteriota</taxon>
    </lineage>
</organism>
<protein>
    <recommendedName>
        <fullName evidence="3">Serine hydrolase family protein</fullName>
    </recommendedName>
</protein>